<feature type="compositionally biased region" description="Basic and acidic residues" evidence="1">
    <location>
        <begin position="771"/>
        <end position="787"/>
    </location>
</feature>
<organism evidence="6 7">
    <name type="scientific">Candidatus Merdicola faecigallinarum</name>
    <dbReference type="NCBI Taxonomy" id="2840862"/>
    <lineage>
        <taxon>Bacteria</taxon>
        <taxon>Bacillati</taxon>
        <taxon>Bacillota</taxon>
        <taxon>Clostridia</taxon>
        <taxon>Candidatus Merdicola</taxon>
    </lineage>
</organism>
<feature type="region of interest" description="Disordered" evidence="1">
    <location>
        <begin position="928"/>
        <end position="982"/>
    </location>
</feature>
<feature type="compositionally biased region" description="Basic and acidic residues" evidence="1">
    <location>
        <begin position="939"/>
        <end position="953"/>
    </location>
</feature>
<sequence length="1303" mass="146843">MRAKKQMSILLVSILTLILSLGLTTTNYAADATVTFGLQEYRKERADGYQYGYKIGNNKAVWKIVKYENGGSTFNYDNTIYCLKAEQGFFNGSGSTGFKEDYNKSYDFTDKDSMPTLPVPEKYYNAIMWILNNAYVPTSPTAEADKLALLTAAGLQESRDITDDDIDVVQQLAIWYFTNEENADYHKDFAGKPTVPVLQQSKKKDGIPSSYQSISDINEYLAGDIQTLYEYIVNTAKTAGDQSTSTSAPISMGNTNPTVEINGSNYVIGPYKIEKHNETPYTLNAKFTNQNNQEFTYSLLNENKVPVSGGTTINDLVGKDFYISVPTSTDITQVKFTIDGSYKSSKMTYWTKNGDNTVQPIVIIEKVDHPIEGEKIVNIVKEEKEFDLALRKFISQVNNVTVNRAPQVDVTNLANGSSTTATYNHTKVPVAVKKGDIVTYTIRVYNEGDIDGYVGEITDYLPEELEFINDPENYPEETLFNAGMGWILDGNPRKIKSTKLAYSSNPADTDRNAENLLKAFNGTTLDFKELQVKCKVKDSASLKKKITNLAQITNETDAEGGAVTDRDSVPNGNFTLPSDQELPGYKDTEINRGDSYIPGQEDDDDFEKIILEEFDLALRKFITGVNDVNYIGREPQVDVTNLANGTETTAIYNHPKTPINVSRGDTVIYTIRVYNEGNIAGYANEITDYLPEELEFLPDDELNKQYEWEVSEDGRTVTTRYLSKEKESGQRENLIDGFNGSKLDYKDVKIKCKVKDTAEFGKNLTNLAEVKEDKDKDGSDVVDRDSDPDNIDLPSDEELPGYKDEEIENGDKYIPGQEDDDDFEKVKVVYFDLALRKFITGVNDTEVTNRIPEVSKGEDGNLDYNHTKDSVEVENGNVVTYTLRIYNEGLMSGYANKVADDVPDGLVFLPENEINKEYRWVMYKPADENAENPEEPSEEQNKEETQAKDKEDQAGNEEDQDNTEEDRIEAEEEITYGGKKYVRTDNPEEATLIQTDYLSKEQEKEEGANLIRAFDPGKEISSEEPYNPDYRDIKIAFKVTEPNTSDRIIVNTAEITDDRDETNEPVEDVDSTPGNNNEWETEDDLDKEFIKVKYFDLALRKIVSKAIIIEDGKQTVIETNHQFEDDPEEIVKVDLHRKDLDKVTVKFEFRIRVTNEGEIAGYAKEVTDYIPEGLKFVQEDNPGWYPRESLDGRERVGTRALENTLLQPGESAEVSILLTWINGSDNVGLKTNWAEISEDYNDSNTPDIDSIPDNFKEGEDDIDEAPVMLSIELGQERIFYGLTILVLATIGAGTILIKKFVLH</sequence>
<reference evidence="6" key="2">
    <citation type="journal article" date="2021" name="PeerJ">
        <title>Extensive microbial diversity within the chicken gut microbiome revealed by metagenomics and culture.</title>
        <authorList>
            <person name="Gilroy R."/>
            <person name="Ravi A."/>
            <person name="Getino M."/>
            <person name="Pursley I."/>
            <person name="Horton D.L."/>
            <person name="Alikhan N.F."/>
            <person name="Baker D."/>
            <person name="Gharbi K."/>
            <person name="Hall N."/>
            <person name="Watson M."/>
            <person name="Adriaenssens E.M."/>
            <person name="Foster-Nyarko E."/>
            <person name="Jarju S."/>
            <person name="Secka A."/>
            <person name="Antonio M."/>
            <person name="Oren A."/>
            <person name="Chaudhuri R.R."/>
            <person name="La Ragione R."/>
            <person name="Hildebrand F."/>
            <person name="Pallen M.J."/>
        </authorList>
    </citation>
    <scope>NUCLEOTIDE SEQUENCE</scope>
    <source>
        <strain evidence="6">CHK195-15760</strain>
    </source>
</reference>
<feature type="domain" description="Thioester" evidence="5">
    <location>
        <begin position="80"/>
        <end position="235"/>
    </location>
</feature>
<feature type="compositionally biased region" description="Acidic residues" evidence="1">
    <location>
        <begin position="928"/>
        <end position="938"/>
    </location>
</feature>
<evidence type="ECO:0000259" key="5">
    <source>
        <dbReference type="Pfam" id="PF08341"/>
    </source>
</evidence>
<name>A0A9D1M1W1_9FIRM</name>
<accession>A0A9D1M1W1</accession>
<dbReference type="InterPro" id="IPR001434">
    <property type="entry name" value="OmcB-like_DUF11"/>
</dbReference>
<evidence type="ECO:0000313" key="7">
    <source>
        <dbReference type="Proteomes" id="UP000824093"/>
    </source>
</evidence>
<feature type="region of interest" description="Disordered" evidence="1">
    <location>
        <begin position="771"/>
        <end position="802"/>
    </location>
</feature>
<evidence type="ECO:0000256" key="2">
    <source>
        <dbReference type="SAM" id="Phobius"/>
    </source>
</evidence>
<feature type="chain" id="PRO_5039369499" evidence="3">
    <location>
        <begin position="30"/>
        <end position="1303"/>
    </location>
</feature>
<dbReference type="Pfam" id="PF08341">
    <property type="entry name" value="TED"/>
    <property type="match status" value="1"/>
</dbReference>
<evidence type="ECO:0000256" key="3">
    <source>
        <dbReference type="SAM" id="SignalP"/>
    </source>
</evidence>
<feature type="domain" description="DUF11" evidence="4">
    <location>
        <begin position="1145"/>
        <end position="1245"/>
    </location>
</feature>
<feature type="compositionally biased region" description="Acidic residues" evidence="1">
    <location>
        <begin position="954"/>
        <end position="974"/>
    </location>
</feature>
<feature type="compositionally biased region" description="Acidic residues" evidence="1">
    <location>
        <begin position="788"/>
        <end position="799"/>
    </location>
</feature>
<reference evidence="6" key="1">
    <citation type="submission" date="2020-10" db="EMBL/GenBank/DDBJ databases">
        <authorList>
            <person name="Gilroy R."/>
        </authorList>
    </citation>
    <scope>NUCLEOTIDE SEQUENCE</scope>
    <source>
        <strain evidence="6">CHK195-15760</strain>
    </source>
</reference>
<keyword evidence="2" id="KW-1133">Transmembrane helix</keyword>
<dbReference type="NCBIfam" id="TIGR01451">
    <property type="entry name" value="B_ant_repeat"/>
    <property type="match status" value="2"/>
</dbReference>
<gene>
    <name evidence="6" type="ORF">IAB70_05980</name>
</gene>
<dbReference type="InterPro" id="IPR047589">
    <property type="entry name" value="DUF11_rpt"/>
</dbReference>
<evidence type="ECO:0000256" key="1">
    <source>
        <dbReference type="SAM" id="MobiDB-lite"/>
    </source>
</evidence>
<dbReference type="Proteomes" id="UP000824093">
    <property type="component" value="Unassembled WGS sequence"/>
</dbReference>
<dbReference type="Pfam" id="PF01345">
    <property type="entry name" value="DUF11"/>
    <property type="match status" value="1"/>
</dbReference>
<keyword evidence="2" id="KW-0812">Transmembrane</keyword>
<dbReference type="InterPro" id="IPR051172">
    <property type="entry name" value="Chlamydia_OmcB"/>
</dbReference>
<dbReference type="PANTHER" id="PTHR34819">
    <property type="entry name" value="LARGE CYSTEINE-RICH PERIPLASMIC PROTEIN OMCB"/>
    <property type="match status" value="1"/>
</dbReference>
<feature type="transmembrane region" description="Helical" evidence="2">
    <location>
        <begin position="1278"/>
        <end position="1297"/>
    </location>
</feature>
<evidence type="ECO:0000259" key="4">
    <source>
        <dbReference type="Pfam" id="PF01345"/>
    </source>
</evidence>
<evidence type="ECO:0000313" key="6">
    <source>
        <dbReference type="EMBL" id="HIU52141.1"/>
    </source>
</evidence>
<proteinExistence type="predicted"/>
<feature type="region of interest" description="Disordered" evidence="1">
    <location>
        <begin position="579"/>
        <end position="602"/>
    </location>
</feature>
<keyword evidence="3" id="KW-0732">Signal</keyword>
<feature type="signal peptide" evidence="3">
    <location>
        <begin position="1"/>
        <end position="29"/>
    </location>
</feature>
<feature type="compositionally biased region" description="Acidic residues" evidence="1">
    <location>
        <begin position="1058"/>
        <end position="1070"/>
    </location>
</feature>
<keyword evidence="2" id="KW-0472">Membrane</keyword>
<comment type="caution">
    <text evidence="6">The sequence shown here is derived from an EMBL/GenBank/DDBJ whole genome shotgun (WGS) entry which is preliminary data.</text>
</comment>
<protein>
    <submittedName>
        <fullName evidence="6">Thioester domain-containing protein</fullName>
    </submittedName>
</protein>
<feature type="region of interest" description="Disordered" evidence="1">
    <location>
        <begin position="1058"/>
        <end position="1078"/>
    </location>
</feature>
<dbReference type="InterPro" id="IPR013552">
    <property type="entry name" value="Thioester_dom"/>
</dbReference>
<dbReference type="EMBL" id="DVNH01000046">
    <property type="protein sequence ID" value="HIU52141.1"/>
    <property type="molecule type" value="Genomic_DNA"/>
</dbReference>